<keyword evidence="8" id="KW-0175">Coiled coil</keyword>
<evidence type="ECO:0000313" key="10">
    <source>
        <dbReference type="EMBL" id="KZS18801.1"/>
    </source>
</evidence>
<feature type="region of interest" description="Disordered" evidence="9">
    <location>
        <begin position="395"/>
        <end position="425"/>
    </location>
</feature>
<evidence type="ECO:0000256" key="1">
    <source>
        <dbReference type="ARBA" id="ARBA00002660"/>
    </source>
</evidence>
<dbReference type="GO" id="GO:0006893">
    <property type="term" value="P:Golgi to plasma membrane transport"/>
    <property type="evidence" value="ECO:0007669"/>
    <property type="project" value="UniProtKB-UniRule"/>
</dbReference>
<dbReference type="FunFam" id="2.60.40.10:FF:000196">
    <property type="entry name" value="Exocyst complex component 2"/>
    <property type="match status" value="1"/>
</dbReference>
<feature type="region of interest" description="Disordered" evidence="9">
    <location>
        <begin position="1"/>
        <end position="20"/>
    </location>
</feature>
<dbReference type="STRING" id="35525.A0A0P5CFH0"/>
<evidence type="ECO:0000256" key="7">
    <source>
        <dbReference type="RuleBase" id="RU365069"/>
    </source>
</evidence>
<keyword evidence="5 7" id="KW-0268">Exocytosis</keyword>
<dbReference type="GO" id="GO:0006887">
    <property type="term" value="P:exocytosis"/>
    <property type="evidence" value="ECO:0007669"/>
    <property type="project" value="UniProtKB-KW"/>
</dbReference>
<evidence type="ECO:0000256" key="5">
    <source>
        <dbReference type="ARBA" id="ARBA00022483"/>
    </source>
</evidence>
<gene>
    <name evidence="10" type="ORF">APZ42_015382</name>
</gene>
<dbReference type="GO" id="GO:0000145">
    <property type="term" value="C:exocyst"/>
    <property type="evidence" value="ECO:0007669"/>
    <property type="project" value="UniProtKB-UniRule"/>
</dbReference>
<evidence type="ECO:0000256" key="2">
    <source>
        <dbReference type="ARBA" id="ARBA00010578"/>
    </source>
</evidence>
<reference evidence="10 11" key="1">
    <citation type="submission" date="2016-03" db="EMBL/GenBank/DDBJ databases">
        <title>EvidentialGene: Evidence-directed Construction of Genes on Genomes.</title>
        <authorList>
            <person name="Gilbert D.G."/>
            <person name="Choi J.-H."/>
            <person name="Mockaitis K."/>
            <person name="Colbourne J."/>
            <person name="Pfrender M."/>
        </authorList>
    </citation>
    <scope>NUCLEOTIDE SEQUENCE [LARGE SCALE GENOMIC DNA]</scope>
    <source>
        <strain evidence="10 11">Xinb3</strain>
        <tissue evidence="10">Complete organism</tissue>
    </source>
</reference>
<evidence type="ECO:0000256" key="3">
    <source>
        <dbReference type="ARBA" id="ARBA00017526"/>
    </source>
</evidence>
<feature type="compositionally biased region" description="Low complexity" evidence="9">
    <location>
        <begin position="405"/>
        <end position="416"/>
    </location>
</feature>
<dbReference type="Proteomes" id="UP000076858">
    <property type="component" value="Unassembled WGS sequence"/>
</dbReference>
<name>A0A0P5CFH0_9CRUS</name>
<dbReference type="SUPFAM" id="SSF81296">
    <property type="entry name" value="E set domains"/>
    <property type="match status" value="1"/>
</dbReference>
<evidence type="ECO:0000256" key="8">
    <source>
        <dbReference type="SAM" id="Coils"/>
    </source>
</evidence>
<evidence type="ECO:0000256" key="9">
    <source>
        <dbReference type="SAM" id="MobiDB-lite"/>
    </source>
</evidence>
<comment type="caution">
    <text evidence="10">The sequence shown here is derived from an EMBL/GenBank/DDBJ whole genome shotgun (WGS) entry which is preliminary data.</text>
</comment>
<protein>
    <recommendedName>
        <fullName evidence="3 7">Exocyst complex component 2</fullName>
    </recommendedName>
</protein>
<dbReference type="AlphaFoldDB" id="A0A0P5CFH0"/>
<dbReference type="Gene3D" id="2.60.40.10">
    <property type="entry name" value="Immunoglobulins"/>
    <property type="match status" value="1"/>
</dbReference>
<dbReference type="InterPro" id="IPR039481">
    <property type="entry name" value="EXOC2/Sec5_N_dom"/>
</dbReference>
<dbReference type="InterPro" id="IPR013783">
    <property type="entry name" value="Ig-like_fold"/>
</dbReference>
<proteinExistence type="inferred from homology"/>
<keyword evidence="11" id="KW-1185">Reference proteome</keyword>
<organism evidence="10 11">
    <name type="scientific">Daphnia magna</name>
    <dbReference type="NCBI Taxonomy" id="35525"/>
    <lineage>
        <taxon>Eukaryota</taxon>
        <taxon>Metazoa</taxon>
        <taxon>Ecdysozoa</taxon>
        <taxon>Arthropoda</taxon>
        <taxon>Crustacea</taxon>
        <taxon>Branchiopoda</taxon>
        <taxon>Diplostraca</taxon>
        <taxon>Cladocera</taxon>
        <taxon>Anomopoda</taxon>
        <taxon>Daphniidae</taxon>
        <taxon>Daphnia</taxon>
    </lineage>
</organism>
<dbReference type="InterPro" id="IPR014756">
    <property type="entry name" value="Ig_E-set"/>
</dbReference>
<dbReference type="EMBL" id="LRGB01000512">
    <property type="protein sequence ID" value="KZS18801.1"/>
    <property type="molecule type" value="Genomic_DNA"/>
</dbReference>
<keyword evidence="4 7" id="KW-0813">Transport</keyword>
<dbReference type="PANTHER" id="PTHR13043:SF1">
    <property type="entry name" value="EXOCYST COMPLEX COMPONENT 2"/>
    <property type="match status" value="1"/>
</dbReference>
<evidence type="ECO:0000313" key="11">
    <source>
        <dbReference type="Proteomes" id="UP000076858"/>
    </source>
</evidence>
<comment type="subunit">
    <text evidence="7">Component of the exocyst complex.</text>
</comment>
<feature type="coiled-coil region" evidence="8">
    <location>
        <begin position="696"/>
        <end position="723"/>
    </location>
</feature>
<sequence>MGLPPIVTGVSPKEGPPGTRVTIRGENFGSGPDDIIGLIICNSDCLLSAEWISSNKIVARSGPGKSKGDIVVITKSGGKGSCTVQFRGYHETIGPLKESAVWVDESHLTGLGRHRALIPSTFQQDDPLGLSVENAVKKYPEEELQELFPESNGELGSEHFSPSWFLLQHHHSTGFDDLKAGLSFLKRRVEAQKEGQISFLKTHAGSVIEQMDTLLTLKKVVEENKTKYGPDMTASLENSILSAKIEAGRLFDDVLKRKEQADGTRNALGILQRFRFLFHLPSTLDKNIQKADYDLVINDYARAKALFRNTEVQVFKRVLLEAEQRILNLREVLQEKLQQYPTSLEEQKKIIRNLTNLECPNDPAWLCIAGQYKHCSQILFQCKDKYLGLEQEEIGKSGPSKGKRSNNLLLPSSSSVEPPPNSTPGRVTFIEELNDRFMSVFPELWRLGQAYFAGELFVRTDALKKDEFKKMVLDVVTIFSQLIRAALVPHTLDRQSPHRAQFGIWQPFSGIFSDHEGIGSWFVLCLRTVRTCYAELLTLDLPTEAIDVIRDLLHDLRVHCMRSLLMQAAENVTHLASQENWKLEFIESHGSITQLPHVFETQVIECLQLVKETVFQSEQRETNLMENASVLSDLNLLVQKLLFSFARSTERLASSDQNHMEDLTREMKLLLGLSNCQYTMLHILPRLKEHWNKLGYPDLSAAIQAAKELLAKTEQRLMEAYLEEKVEPLIGIVEPSMYAGRFDWNKNLPITNDIRPYCKEIIMNMIAVHAEVAQVSPSLVSRILERVVREVAAELGRLFSCVNKFSESGALQASADVAALSRACLRVRKHSNEMRSEPVNPFSEAADMIPPLTTEDSIESHNRILMNFEKRMKFQLFCLDLK</sequence>
<dbReference type="InterPro" id="IPR002909">
    <property type="entry name" value="IPT_dom"/>
</dbReference>
<keyword evidence="6 7" id="KW-0653">Protein transport</keyword>
<accession>A0A0P5CFH0</accession>
<dbReference type="OrthoDB" id="26242at2759"/>
<dbReference type="Pfam" id="PF15469">
    <property type="entry name" value="Sec5"/>
    <property type="match status" value="1"/>
</dbReference>
<dbReference type="Pfam" id="PF01833">
    <property type="entry name" value="TIG"/>
    <property type="match status" value="1"/>
</dbReference>
<comment type="function">
    <text evidence="1 7">Component of the exocyst complex involved in the docking of exocytic vesicles with fusion sites on the plasma membrane.</text>
</comment>
<evidence type="ECO:0000256" key="6">
    <source>
        <dbReference type="ARBA" id="ARBA00022927"/>
    </source>
</evidence>
<comment type="similarity">
    <text evidence="2 7">Belongs to the SEC5 family.</text>
</comment>
<dbReference type="InterPro" id="IPR029175">
    <property type="entry name" value="EXOC2/Sec5"/>
</dbReference>
<evidence type="ECO:0000256" key="4">
    <source>
        <dbReference type="ARBA" id="ARBA00022448"/>
    </source>
</evidence>
<dbReference type="GO" id="GO:0015031">
    <property type="term" value="P:protein transport"/>
    <property type="evidence" value="ECO:0007669"/>
    <property type="project" value="UniProtKB-KW"/>
</dbReference>
<dbReference type="PANTHER" id="PTHR13043">
    <property type="entry name" value="EXOCYST COMPLEX COMPONENT SEC5"/>
    <property type="match status" value="1"/>
</dbReference>